<reference evidence="2 3" key="1">
    <citation type="submission" date="2019-07" db="EMBL/GenBank/DDBJ databases">
        <title>Whole genome shotgun sequence of Skermanella aerolata NBRC 106429.</title>
        <authorList>
            <person name="Hosoyama A."/>
            <person name="Uohara A."/>
            <person name="Ohji S."/>
            <person name="Ichikawa N."/>
        </authorList>
    </citation>
    <scope>NUCLEOTIDE SEQUENCE [LARGE SCALE GENOMIC DNA]</scope>
    <source>
        <strain evidence="2 3">NBRC 106429</strain>
    </source>
</reference>
<dbReference type="SMART" id="SM00989">
    <property type="entry name" value="V4R"/>
    <property type="match status" value="1"/>
</dbReference>
<protein>
    <recommendedName>
        <fullName evidence="1">4-vinyl reductase 4VR domain-containing protein</fullName>
    </recommendedName>
</protein>
<dbReference type="GO" id="GO:0020037">
    <property type="term" value="F:heme binding"/>
    <property type="evidence" value="ECO:0007669"/>
    <property type="project" value="InterPro"/>
</dbReference>
<comment type="caution">
    <text evidence="2">The sequence shown here is derived from an EMBL/GenBank/DDBJ whole genome shotgun (WGS) entry which is preliminary data.</text>
</comment>
<gene>
    <name evidence="2" type="ORF">SAE02_16530</name>
</gene>
<name>A0A512DM08_9PROT</name>
<proteinExistence type="predicted"/>
<dbReference type="InterPro" id="IPR038158">
    <property type="entry name" value="H-NOX_domain_sf"/>
</dbReference>
<dbReference type="Proteomes" id="UP000321523">
    <property type="component" value="Unassembled WGS sequence"/>
</dbReference>
<dbReference type="Pfam" id="PF07700">
    <property type="entry name" value="HNOB"/>
    <property type="match status" value="1"/>
</dbReference>
<accession>A0A512DM08</accession>
<evidence type="ECO:0000313" key="2">
    <source>
        <dbReference type="EMBL" id="GEO37505.1"/>
    </source>
</evidence>
<dbReference type="EMBL" id="BJYZ01000006">
    <property type="protein sequence ID" value="GEO37505.1"/>
    <property type="molecule type" value="Genomic_DNA"/>
</dbReference>
<dbReference type="RefSeq" id="WP_044427246.1">
    <property type="nucleotide sequence ID" value="NZ_BJYZ01000006.1"/>
</dbReference>
<dbReference type="InterPro" id="IPR004096">
    <property type="entry name" value="V4R"/>
</dbReference>
<dbReference type="Gene3D" id="3.90.1520.10">
    <property type="entry name" value="H-NOX domain"/>
    <property type="match status" value="1"/>
</dbReference>
<dbReference type="OrthoDB" id="7266652at2"/>
<sequence length="178" mass="19629">MKGIVFNLLEEVVGRHYGDSVWDDLLDAAELSGAYTSLGSYPDSDMSKLVGAASSALSLPPADVLRWFGRQAMPLLAERYSAFFAPHTSTRSFLTSLNSIIHPEVHKLYAGAHCPHFHFDDAPDGALLIGYNSPRRLCDLAHGFIEGAADHYRENIRLDHPHCMAHGDRHCVIRMTAA</sequence>
<evidence type="ECO:0000313" key="3">
    <source>
        <dbReference type="Proteomes" id="UP000321523"/>
    </source>
</evidence>
<evidence type="ECO:0000259" key="1">
    <source>
        <dbReference type="SMART" id="SM00989"/>
    </source>
</evidence>
<dbReference type="SUPFAM" id="SSF111126">
    <property type="entry name" value="Ligand-binding domain in the NO signalling and Golgi transport"/>
    <property type="match status" value="1"/>
</dbReference>
<organism evidence="2 3">
    <name type="scientific">Skermanella aerolata</name>
    <dbReference type="NCBI Taxonomy" id="393310"/>
    <lineage>
        <taxon>Bacteria</taxon>
        <taxon>Pseudomonadati</taxon>
        <taxon>Pseudomonadota</taxon>
        <taxon>Alphaproteobacteria</taxon>
        <taxon>Rhodospirillales</taxon>
        <taxon>Azospirillaceae</taxon>
        <taxon>Skermanella</taxon>
    </lineage>
</organism>
<dbReference type="InterPro" id="IPR024096">
    <property type="entry name" value="NO_sig/Golgi_transp_ligand-bd"/>
</dbReference>
<dbReference type="AlphaFoldDB" id="A0A512DM08"/>
<feature type="domain" description="4-vinyl reductase 4VR" evidence="1">
    <location>
        <begin position="103"/>
        <end position="177"/>
    </location>
</feature>
<keyword evidence="3" id="KW-1185">Reference proteome</keyword>
<dbReference type="InterPro" id="IPR011644">
    <property type="entry name" value="Heme_NO-bd"/>
</dbReference>